<reference evidence="1 2" key="1">
    <citation type="journal article" date="2014" name="PLoS Genet.">
        <title>Phylogenetically driven sequencing of extremely halophilic archaea reveals strategies for static and dynamic osmo-response.</title>
        <authorList>
            <person name="Becker E.A."/>
            <person name="Seitzer P.M."/>
            <person name="Tritt A."/>
            <person name="Larsen D."/>
            <person name="Krusor M."/>
            <person name="Yao A.I."/>
            <person name="Wu D."/>
            <person name="Madern D."/>
            <person name="Eisen J.A."/>
            <person name="Darling A.E."/>
            <person name="Facciotti M.T."/>
        </authorList>
    </citation>
    <scope>NUCLEOTIDE SEQUENCE [LARGE SCALE GENOMIC DNA]</scope>
    <source>
        <strain evidence="1 2">100A6</strain>
    </source>
</reference>
<dbReference type="PATRIC" id="fig|1132509.6.peg.2442"/>
<name>M0M0L7_9EURY</name>
<gene>
    <name evidence="1" type="ORF">C447_10805</name>
</gene>
<dbReference type="Pfam" id="PF24461">
    <property type="entry name" value="DUF7576"/>
    <property type="match status" value="1"/>
</dbReference>
<dbReference type="EMBL" id="AOMB01000032">
    <property type="protein sequence ID" value="EMA37920.1"/>
    <property type="molecule type" value="Genomic_DNA"/>
</dbReference>
<dbReference type="OrthoDB" id="169264at2157"/>
<dbReference type="AlphaFoldDB" id="M0M0L7"/>
<dbReference type="InterPro" id="IPR055998">
    <property type="entry name" value="DUF7576"/>
</dbReference>
<proteinExistence type="predicted"/>
<evidence type="ECO:0000313" key="2">
    <source>
        <dbReference type="Proteomes" id="UP000011566"/>
    </source>
</evidence>
<dbReference type="Proteomes" id="UP000011566">
    <property type="component" value="Unassembled WGS sequence"/>
</dbReference>
<evidence type="ECO:0008006" key="3">
    <source>
        <dbReference type="Google" id="ProtNLM"/>
    </source>
</evidence>
<organism evidence="1 2">
    <name type="scientific">Halococcus hamelinensis 100A6</name>
    <dbReference type="NCBI Taxonomy" id="1132509"/>
    <lineage>
        <taxon>Archaea</taxon>
        <taxon>Methanobacteriati</taxon>
        <taxon>Methanobacteriota</taxon>
        <taxon>Stenosarchaea group</taxon>
        <taxon>Halobacteria</taxon>
        <taxon>Halobacteriales</taxon>
        <taxon>Halococcaceae</taxon>
        <taxon>Halococcus</taxon>
    </lineage>
</organism>
<protein>
    <recommendedName>
        <fullName evidence="3">TRASH domain-containing protein</fullName>
    </recommendedName>
</protein>
<sequence length="59" mass="6259">MVDPVSDVAEDTEETAPTCATCGETILNQPTHRVTTEVADGAVVITHFCDEDCLSAYEG</sequence>
<keyword evidence="2" id="KW-1185">Reference proteome</keyword>
<dbReference type="RefSeq" id="WP_007693747.1">
    <property type="nucleotide sequence ID" value="NZ_AJRK01000414.1"/>
</dbReference>
<dbReference type="eggNOG" id="arCOG06252">
    <property type="taxonomic scope" value="Archaea"/>
</dbReference>
<accession>M0M0L7</accession>
<comment type="caution">
    <text evidence="1">The sequence shown here is derived from an EMBL/GenBank/DDBJ whole genome shotgun (WGS) entry which is preliminary data.</text>
</comment>
<evidence type="ECO:0000313" key="1">
    <source>
        <dbReference type="EMBL" id="EMA37920.1"/>
    </source>
</evidence>